<accession>A0ABQ3DA10</accession>
<evidence type="ECO:0008006" key="3">
    <source>
        <dbReference type="Google" id="ProtNLM"/>
    </source>
</evidence>
<sequence length="259" mass="27835">MVSGKARRLAVLGAVGVALGLTSCESGTGDAGKDRQGTDGELLSRSVRLFEDASSVRVTARAAVAMGSSVEISADRKANCRVDAQNEAFHVAVRSGGRTWMRWSDSLLERSSALGAEEQELYQGLHGKWLELDRDGRIRKSMVDLCALNPVRTIAEQLSAPGQRASRGPAVTENGERLIPLRQGEEGNSLTVFVKADGKPYPRKLVVDMPTFASEPVDFQLDAYGDHVSVEPPKAAETVRSARIEALAERHLAAGLPSR</sequence>
<evidence type="ECO:0000313" key="1">
    <source>
        <dbReference type="EMBL" id="GHA63330.1"/>
    </source>
</evidence>
<dbReference type="EMBL" id="BMVN01000049">
    <property type="protein sequence ID" value="GHA63330.1"/>
    <property type="molecule type" value="Genomic_DNA"/>
</dbReference>
<comment type="caution">
    <text evidence="1">The sequence shown here is derived from an EMBL/GenBank/DDBJ whole genome shotgun (WGS) entry which is preliminary data.</text>
</comment>
<protein>
    <recommendedName>
        <fullName evidence="3">Lipoprotein</fullName>
    </recommendedName>
</protein>
<proteinExistence type="predicted"/>
<organism evidence="1 2">
    <name type="scientific">Streptomyces canarius</name>
    <dbReference type="NCBI Taxonomy" id="285453"/>
    <lineage>
        <taxon>Bacteria</taxon>
        <taxon>Bacillati</taxon>
        <taxon>Actinomycetota</taxon>
        <taxon>Actinomycetes</taxon>
        <taxon>Kitasatosporales</taxon>
        <taxon>Streptomycetaceae</taxon>
        <taxon>Streptomyces</taxon>
    </lineage>
</organism>
<dbReference type="PROSITE" id="PS51257">
    <property type="entry name" value="PROKAR_LIPOPROTEIN"/>
    <property type="match status" value="1"/>
</dbReference>
<name>A0ABQ3DA10_9ACTN</name>
<dbReference type="Proteomes" id="UP000653644">
    <property type="component" value="Unassembled WGS sequence"/>
</dbReference>
<evidence type="ECO:0000313" key="2">
    <source>
        <dbReference type="Proteomes" id="UP000653644"/>
    </source>
</evidence>
<keyword evidence="2" id="KW-1185">Reference proteome</keyword>
<reference evidence="2" key="1">
    <citation type="journal article" date="2019" name="Int. J. Syst. Evol. Microbiol.">
        <title>The Global Catalogue of Microorganisms (GCM) 10K type strain sequencing project: providing services to taxonomists for standard genome sequencing and annotation.</title>
        <authorList>
            <consortium name="The Broad Institute Genomics Platform"/>
            <consortium name="The Broad Institute Genome Sequencing Center for Infectious Disease"/>
            <person name="Wu L."/>
            <person name="Ma J."/>
        </authorList>
    </citation>
    <scope>NUCLEOTIDE SEQUENCE [LARGE SCALE GENOMIC DNA]</scope>
    <source>
        <strain evidence="2">JCM 4733</strain>
    </source>
</reference>
<gene>
    <name evidence="1" type="ORF">GCM10010345_79330</name>
</gene>